<gene>
    <name evidence="1" type="ORF">D8M06_04790</name>
</gene>
<accession>A0A495A7J9</accession>
<dbReference type="RefSeq" id="WP_121203225.1">
    <property type="nucleotide sequence ID" value="NZ_RBZP01000002.1"/>
</dbReference>
<dbReference type="Proteomes" id="UP000269301">
    <property type="component" value="Unassembled WGS sequence"/>
</dbReference>
<evidence type="ECO:0008006" key="3">
    <source>
        <dbReference type="Google" id="ProtNLM"/>
    </source>
</evidence>
<dbReference type="CDD" id="cd00882">
    <property type="entry name" value="Ras_like_GTPase"/>
    <property type="match status" value="1"/>
</dbReference>
<dbReference type="SUPFAM" id="SSF52540">
    <property type="entry name" value="P-loop containing nucleoside triphosphate hydrolases"/>
    <property type="match status" value="1"/>
</dbReference>
<organism evidence="1 2">
    <name type="scientific">Oceanobacillus halophilus</name>
    <dbReference type="NCBI Taxonomy" id="930130"/>
    <lineage>
        <taxon>Bacteria</taxon>
        <taxon>Bacillati</taxon>
        <taxon>Bacillota</taxon>
        <taxon>Bacilli</taxon>
        <taxon>Bacillales</taxon>
        <taxon>Bacillaceae</taxon>
        <taxon>Oceanobacillus</taxon>
    </lineage>
</organism>
<dbReference type="EMBL" id="RBZP01000002">
    <property type="protein sequence ID" value="RKQ35594.1"/>
    <property type="molecule type" value="Genomic_DNA"/>
</dbReference>
<dbReference type="InterPro" id="IPR027417">
    <property type="entry name" value="P-loop_NTPase"/>
</dbReference>
<dbReference type="AlphaFoldDB" id="A0A495A7J9"/>
<keyword evidence="2" id="KW-1185">Reference proteome</keyword>
<evidence type="ECO:0000313" key="2">
    <source>
        <dbReference type="Proteomes" id="UP000269301"/>
    </source>
</evidence>
<name>A0A495A7J9_9BACI</name>
<reference evidence="1 2" key="1">
    <citation type="journal article" date="2016" name="Int. J. Syst. Evol. Microbiol.">
        <title>Oceanobacillus halophilus sp. nov., a novel moderately halophilic bacterium from a hypersaline lake.</title>
        <authorList>
            <person name="Amoozegar M.A."/>
            <person name="Bagheri M."/>
            <person name="Makhdoumi A."/>
            <person name="Nikou M.M."/>
            <person name="Fazeli S.A.S."/>
            <person name="Schumann P."/>
            <person name="Sproer C."/>
            <person name="Sanchez-Porro C."/>
            <person name="Ventosa A."/>
        </authorList>
    </citation>
    <scope>NUCLEOTIDE SEQUENCE [LARGE SCALE GENOMIC DNA]</scope>
    <source>
        <strain evidence="1 2">DSM 23996</strain>
    </source>
</reference>
<protein>
    <recommendedName>
        <fullName evidence="3">ATPase</fullName>
    </recommendedName>
</protein>
<sequence>MKKYYVSANTAEGFVNYIHSNVEELNQVIILKHPSHTLKTSIIHQMIDYYKSQREIEVLLSPLGKKYLDGVIIREKSLAIINDRISTPDLAGAIEIDCSLFMKHRPVLDTDLEEKFTYYNEEAYKNFATGLKVHDDLEKIYINEMDFERADELADDVIQEHVEKREKQRFESKVYHRLFGTNTVDGVVNEIPHLIENISTVYYIKGRAGTGKSTLMKKVSKACENKGYGVELYHCSFDPNSLDMVLVRELGLCIFDSTDPHEFFPNREGEKVIDVYEEAVTPGTDEKYESQINQVNREYKSYMKQGIVELKKAGEYLEKIEDKFGFSKKEITNISEFLKEQIIQK</sequence>
<proteinExistence type="predicted"/>
<comment type="caution">
    <text evidence="1">The sequence shown here is derived from an EMBL/GenBank/DDBJ whole genome shotgun (WGS) entry which is preliminary data.</text>
</comment>
<evidence type="ECO:0000313" key="1">
    <source>
        <dbReference type="EMBL" id="RKQ35594.1"/>
    </source>
</evidence>
<dbReference type="OrthoDB" id="9781752at2"/>